<keyword evidence="3" id="KW-1185">Reference proteome</keyword>
<dbReference type="VEuPathDB" id="ToxoDB:EMH_0097690"/>
<protein>
    <submittedName>
        <fullName evidence="2">Uncharacterized protein</fullName>
    </submittedName>
</protein>
<evidence type="ECO:0000313" key="3">
    <source>
        <dbReference type="Proteomes" id="UP000030744"/>
    </source>
</evidence>
<organism evidence="2 3">
    <name type="scientific">Eimeria mitis</name>
    <dbReference type="NCBI Taxonomy" id="44415"/>
    <lineage>
        <taxon>Eukaryota</taxon>
        <taxon>Sar</taxon>
        <taxon>Alveolata</taxon>
        <taxon>Apicomplexa</taxon>
        <taxon>Conoidasida</taxon>
        <taxon>Coccidia</taxon>
        <taxon>Eucoccidiorida</taxon>
        <taxon>Eimeriorina</taxon>
        <taxon>Eimeriidae</taxon>
        <taxon>Eimeria</taxon>
    </lineage>
</organism>
<feature type="compositionally biased region" description="Basic and acidic residues" evidence="1">
    <location>
        <begin position="89"/>
        <end position="100"/>
    </location>
</feature>
<feature type="compositionally biased region" description="Pro residues" evidence="1">
    <location>
        <begin position="234"/>
        <end position="243"/>
    </location>
</feature>
<reference evidence="2" key="1">
    <citation type="submission" date="2013-10" db="EMBL/GenBank/DDBJ databases">
        <title>Genomic analysis of the causative agents of coccidiosis in chickens.</title>
        <authorList>
            <person name="Reid A.J."/>
            <person name="Blake D."/>
            <person name="Billington K."/>
            <person name="Browne H."/>
            <person name="Dunn M."/>
            <person name="Hung S."/>
            <person name="Kawahara F."/>
            <person name="Miranda-Saavedra D."/>
            <person name="Mourier T."/>
            <person name="Nagra H."/>
            <person name="Otto T.D."/>
            <person name="Rawlings N."/>
            <person name="Sanchez A."/>
            <person name="Sanders M."/>
            <person name="Subramaniam C."/>
            <person name="Tay Y."/>
            <person name="Dear P."/>
            <person name="Doerig C."/>
            <person name="Gruber A."/>
            <person name="Parkinson J."/>
            <person name="Shirley M."/>
            <person name="Wan K.L."/>
            <person name="Berriman M."/>
            <person name="Tomley F."/>
            <person name="Pain A."/>
        </authorList>
    </citation>
    <scope>NUCLEOTIDE SEQUENCE [LARGE SCALE GENOMIC DNA]</scope>
    <source>
        <strain evidence="2">Houghton</strain>
    </source>
</reference>
<proteinExistence type="predicted"/>
<feature type="compositionally biased region" description="Low complexity" evidence="1">
    <location>
        <begin position="372"/>
        <end position="381"/>
    </location>
</feature>
<feature type="region of interest" description="Disordered" evidence="1">
    <location>
        <begin position="1"/>
        <end position="71"/>
    </location>
</feature>
<gene>
    <name evidence="2" type="ORF">EMH_0097690</name>
</gene>
<evidence type="ECO:0000313" key="2">
    <source>
        <dbReference type="EMBL" id="CDJ35462.1"/>
    </source>
</evidence>
<evidence type="ECO:0000256" key="1">
    <source>
        <dbReference type="SAM" id="MobiDB-lite"/>
    </source>
</evidence>
<dbReference type="OrthoDB" id="348132at2759"/>
<feature type="region of interest" description="Disordered" evidence="1">
    <location>
        <begin position="89"/>
        <end position="120"/>
    </location>
</feature>
<feature type="compositionally biased region" description="Basic and acidic residues" evidence="1">
    <location>
        <begin position="352"/>
        <end position="371"/>
    </location>
</feature>
<feature type="compositionally biased region" description="Polar residues" evidence="1">
    <location>
        <begin position="178"/>
        <end position="193"/>
    </location>
</feature>
<feature type="compositionally biased region" description="Low complexity" evidence="1">
    <location>
        <begin position="329"/>
        <end position="345"/>
    </location>
</feature>
<feature type="compositionally biased region" description="Polar residues" evidence="1">
    <location>
        <begin position="106"/>
        <end position="117"/>
    </location>
</feature>
<feature type="compositionally biased region" description="Low complexity" evidence="1">
    <location>
        <begin position="152"/>
        <end position="173"/>
    </location>
</feature>
<feature type="compositionally biased region" description="Basic and acidic residues" evidence="1">
    <location>
        <begin position="274"/>
        <end position="302"/>
    </location>
</feature>
<dbReference type="Proteomes" id="UP000030744">
    <property type="component" value="Unassembled WGS sequence"/>
</dbReference>
<feature type="compositionally biased region" description="Low complexity" evidence="1">
    <location>
        <begin position="260"/>
        <end position="272"/>
    </location>
</feature>
<feature type="compositionally biased region" description="Polar residues" evidence="1">
    <location>
        <begin position="207"/>
        <end position="223"/>
    </location>
</feature>
<feature type="region of interest" description="Disordered" evidence="1">
    <location>
        <begin position="144"/>
        <end position="417"/>
    </location>
</feature>
<dbReference type="RefSeq" id="XP_013358040.1">
    <property type="nucleotide sequence ID" value="XM_013502586.1"/>
</dbReference>
<name>U6KGT9_9EIME</name>
<dbReference type="AlphaFoldDB" id="U6KGT9"/>
<dbReference type="EMBL" id="HG688515">
    <property type="protein sequence ID" value="CDJ35462.1"/>
    <property type="molecule type" value="Genomic_DNA"/>
</dbReference>
<reference evidence="2" key="2">
    <citation type="submission" date="2013-10" db="EMBL/GenBank/DDBJ databases">
        <authorList>
            <person name="Aslett M."/>
        </authorList>
    </citation>
    <scope>NUCLEOTIDE SEQUENCE [LARGE SCALE GENOMIC DNA]</scope>
    <source>
        <strain evidence="2">Houghton</strain>
    </source>
</reference>
<feature type="compositionally biased region" description="Low complexity" evidence="1">
    <location>
        <begin position="392"/>
        <end position="403"/>
    </location>
</feature>
<feature type="compositionally biased region" description="Pro residues" evidence="1">
    <location>
        <begin position="382"/>
        <end position="391"/>
    </location>
</feature>
<feature type="compositionally biased region" description="Pro residues" evidence="1">
    <location>
        <begin position="304"/>
        <end position="313"/>
    </location>
</feature>
<dbReference type="GeneID" id="25383750"/>
<sequence length="417" mass="42864">MLPPIASTVRRSSLQLKEDTETEEGAAASQGSHVYSERDARTMHATSESATPQGLHRQPLPPSSSHALPVTSLGMPRLNLFWLKKEPPRTTHIRHEKELSGDSSEDSGFSQVGSASHGTLMDDRYREVISDLSQTHTQGIEDTNIASGNLESSPSAPSSSPSSSQRSSEYSTPKTEGRQTQDGQHLSRPSSDNPSHRDAELSPLSRALQSLDASHQQQISSTPEEVGSKAKTAGPPPARPPPKAAAAEPSNAAPPPPPKGATATPADAGAAPLTKEEAERAERGGDKGGKGEAAKVAGKEKTAGPPPARPPPKSGAAEPSKAAPPPPKKAATATPADPGAAGAEEVVYGPLTKEEAERAERGGDKAGKGEAAELAGKAKTAGPPPARPPPKSSTSSSSSSSGGDVLWPFDEGGGRTC</sequence>
<accession>U6KGT9</accession>